<dbReference type="InterPro" id="IPR005151">
    <property type="entry name" value="Tail-specific_protease"/>
</dbReference>
<dbReference type="RefSeq" id="WP_146810628.1">
    <property type="nucleotide sequence ID" value="NZ_BJXC01000018.1"/>
</dbReference>
<feature type="signal peptide" evidence="1">
    <location>
        <begin position="1"/>
        <end position="19"/>
    </location>
</feature>
<dbReference type="Pfam" id="PF03572">
    <property type="entry name" value="Peptidase_S41"/>
    <property type="match status" value="1"/>
</dbReference>
<keyword evidence="1" id="KW-0732">Signal</keyword>
<organism evidence="3 4">
    <name type="scientific">Empedobacter brevis NBRC 14943 = ATCC 43319</name>
    <dbReference type="NCBI Taxonomy" id="1218108"/>
    <lineage>
        <taxon>Bacteria</taxon>
        <taxon>Pseudomonadati</taxon>
        <taxon>Bacteroidota</taxon>
        <taxon>Flavobacteriia</taxon>
        <taxon>Flavobacteriales</taxon>
        <taxon>Weeksellaceae</taxon>
        <taxon>Empedobacter</taxon>
    </lineage>
</organism>
<evidence type="ECO:0000256" key="1">
    <source>
        <dbReference type="SAM" id="SignalP"/>
    </source>
</evidence>
<name>A0A511NIN7_9FLAO</name>
<evidence type="ECO:0000259" key="2">
    <source>
        <dbReference type="Pfam" id="PF03572"/>
    </source>
</evidence>
<dbReference type="InterPro" id="IPR029045">
    <property type="entry name" value="ClpP/crotonase-like_dom_sf"/>
</dbReference>
<protein>
    <recommendedName>
        <fullName evidence="2">Tail specific protease domain-containing protein</fullName>
    </recommendedName>
</protein>
<dbReference type="GO" id="GO:0006508">
    <property type="term" value="P:proteolysis"/>
    <property type="evidence" value="ECO:0007669"/>
    <property type="project" value="InterPro"/>
</dbReference>
<accession>A0A511NIN7</accession>
<dbReference type="GO" id="GO:0008236">
    <property type="term" value="F:serine-type peptidase activity"/>
    <property type="evidence" value="ECO:0007669"/>
    <property type="project" value="InterPro"/>
</dbReference>
<evidence type="ECO:0000313" key="4">
    <source>
        <dbReference type="Proteomes" id="UP000321245"/>
    </source>
</evidence>
<proteinExistence type="predicted"/>
<sequence>MRLFILFILTFFTGFQSTAQTKPLTKQTFLEDYAIFQTIFEKANAGLYKYHTKKQIDSTFSANKKLINDKTTYRDFYNIVWNVIDFTGSSHNSLSYPDSLDQTLSKQRIFFPVPLKYLNGKLYSMLATKEMPLGSEILSVNRINAEKFSRSISKYSSTDGHNTTGKYAAIATDWLPFYIYLAYGEQDTYTIEFKKEHTVKTIYLQAVDYKTTIVNFKNRFVPTYEKKKEHEYSFTYLNQKTALLNIDTFALGGPKSDGHKKYAAFLDAVFTTLNNKKIENLIVDVRQNGGGNDPNDLLLYSYLTQRNFKENLSAFTLFNTVPLPHYFEEEEENEIRDLEKELAEEHNIFKNGSYYQNPVFNTVWQPNPHAFQGNIYLLISPFVASAGSLFASMVKSDEKSIVIGQESLGGYYGHTGHTPVTYKLPNTALLLTFSIVDLEQDVQQISDQKYGDGVQPDYKIEPTIEAYLNNKDLVVDFALQLTEK</sequence>
<gene>
    <name evidence="3" type="ORF">EB1_24700</name>
</gene>
<feature type="chain" id="PRO_5022147197" description="Tail specific protease domain-containing protein" evidence="1">
    <location>
        <begin position="20"/>
        <end position="484"/>
    </location>
</feature>
<dbReference type="Proteomes" id="UP000321245">
    <property type="component" value="Unassembled WGS sequence"/>
</dbReference>
<reference evidence="3 4" key="1">
    <citation type="submission" date="2019-07" db="EMBL/GenBank/DDBJ databases">
        <title>Whole genome shotgun sequence of Empedobacter brevis NBRC 14943.</title>
        <authorList>
            <person name="Hosoyama A."/>
            <person name="Uohara A."/>
            <person name="Ohji S."/>
            <person name="Ichikawa N."/>
        </authorList>
    </citation>
    <scope>NUCLEOTIDE SEQUENCE [LARGE SCALE GENOMIC DNA]</scope>
    <source>
        <strain evidence="3 4">NBRC 14943</strain>
    </source>
</reference>
<evidence type="ECO:0000313" key="3">
    <source>
        <dbReference type="EMBL" id="GEM52680.1"/>
    </source>
</evidence>
<dbReference type="Gene3D" id="3.90.226.10">
    <property type="entry name" value="2-enoyl-CoA Hydratase, Chain A, domain 1"/>
    <property type="match status" value="1"/>
</dbReference>
<keyword evidence="4" id="KW-1185">Reference proteome</keyword>
<dbReference type="AlphaFoldDB" id="A0A511NIN7"/>
<comment type="caution">
    <text evidence="3">The sequence shown here is derived from an EMBL/GenBank/DDBJ whole genome shotgun (WGS) entry which is preliminary data.</text>
</comment>
<dbReference type="SUPFAM" id="SSF52096">
    <property type="entry name" value="ClpP/crotonase"/>
    <property type="match status" value="1"/>
</dbReference>
<feature type="domain" description="Tail specific protease" evidence="2">
    <location>
        <begin position="241"/>
        <end position="460"/>
    </location>
</feature>
<dbReference type="EMBL" id="BJXC01000018">
    <property type="protein sequence ID" value="GEM52680.1"/>
    <property type="molecule type" value="Genomic_DNA"/>
</dbReference>